<dbReference type="GO" id="GO:0005524">
    <property type="term" value="F:ATP binding"/>
    <property type="evidence" value="ECO:0007669"/>
    <property type="project" value="UniProtKB-KW"/>
</dbReference>
<sequence>MSYLHIYWKKYRFKFLTAIFFLSLEALADLLQPALMSKIVDQGVAHSNLSFIERYGLLMLLITLIGAICACTRNILSVIVSQKFAQDLRQDLYIKIQSLSQTQIDRFGNATLITRLTNDVTRVQTFANGMMRIMMKAPLVGIGSLIMAVHLNSRLSLILLGVAPIIALLIFANMKVSYPYFRKVQHALDHVNRSMQDYLSGIRVVKVFNRSAYEQERFNKNNQILGRLSATASQIGSLFGPLINLTVNFGVIAILWFGGIGVNNGSMHVGAIIAFTNYMMQLLFAIMMVNNAFSMLVRARASTERIGEVMNIEPDMSFPNLQSSDMVIDHMGSLQFEHVDFSFSSGNEHRRHVLTDIHFSVLPGETIGIIGPIASGKSTLANLILRFYDPDQGAILLGGKNIKKYSEEQLRKKVAIVPQHSLLFSGSVIENIRWGNENASDEEVIEAAKIADADTFVRKLPHGYGAMIGQGGVNLSGGQKQRLSIARALIRKPEILILDDATSAVDAQTDKRIRNRLKQAIQGLTCIMISQKVSSIMDADRILVLNQGRIEAMGKHDELLAKSPFYRTVCDLQLAKGERSRG</sequence>
<dbReference type="OrthoDB" id="9770415at2"/>
<evidence type="ECO:0000256" key="2">
    <source>
        <dbReference type="ARBA" id="ARBA00022448"/>
    </source>
</evidence>
<reference evidence="12 13" key="1">
    <citation type="journal article" date="2013" name="Genome Announc.">
        <title>Genome Sequence of Sporolactobacillus laevolacticus DSM442, an Efficient Polymer-Grade D-Lactate Producer from Agricultural Waste Cottonseed as a Nitrogen Source.</title>
        <authorList>
            <person name="Wang H."/>
            <person name="Wang L."/>
            <person name="Ju J."/>
            <person name="Yu B."/>
            <person name="Ma Y."/>
        </authorList>
    </citation>
    <scope>NUCLEOTIDE SEQUENCE [LARGE SCALE GENOMIC DNA]</scope>
    <source>
        <strain evidence="12 13">DSM 442</strain>
    </source>
</reference>
<organism evidence="12 13">
    <name type="scientific">Sporolactobacillus laevolacticus DSM 442</name>
    <dbReference type="NCBI Taxonomy" id="1395513"/>
    <lineage>
        <taxon>Bacteria</taxon>
        <taxon>Bacillati</taxon>
        <taxon>Bacillota</taxon>
        <taxon>Bacilli</taxon>
        <taxon>Bacillales</taxon>
        <taxon>Sporolactobacillaceae</taxon>
        <taxon>Sporolactobacillus</taxon>
    </lineage>
</organism>
<dbReference type="eggNOG" id="COG1132">
    <property type="taxonomic scope" value="Bacteria"/>
</dbReference>
<keyword evidence="13" id="KW-1185">Reference proteome</keyword>
<dbReference type="GO" id="GO:0016887">
    <property type="term" value="F:ATP hydrolysis activity"/>
    <property type="evidence" value="ECO:0007669"/>
    <property type="project" value="InterPro"/>
</dbReference>
<comment type="subcellular location">
    <subcellularLocation>
        <location evidence="1">Cell membrane</location>
        <topology evidence="1">Multi-pass membrane protein</topology>
    </subcellularLocation>
</comment>
<keyword evidence="4 9" id="KW-0812">Transmembrane</keyword>
<dbReference type="STRING" id="1395513.P343_08420"/>
<dbReference type="RefSeq" id="WP_023509947.1">
    <property type="nucleotide sequence ID" value="NZ_AWTC01000006.1"/>
</dbReference>
<dbReference type="Gene3D" id="3.40.50.300">
    <property type="entry name" value="P-loop containing nucleotide triphosphate hydrolases"/>
    <property type="match status" value="1"/>
</dbReference>
<evidence type="ECO:0000256" key="9">
    <source>
        <dbReference type="SAM" id="Phobius"/>
    </source>
</evidence>
<evidence type="ECO:0000256" key="5">
    <source>
        <dbReference type="ARBA" id="ARBA00022741"/>
    </source>
</evidence>
<gene>
    <name evidence="12" type="ORF">P343_08420</name>
</gene>
<dbReference type="Gene3D" id="1.20.1560.10">
    <property type="entry name" value="ABC transporter type 1, transmembrane domain"/>
    <property type="match status" value="1"/>
</dbReference>
<feature type="transmembrane region" description="Helical" evidence="9">
    <location>
        <begin position="157"/>
        <end position="174"/>
    </location>
</feature>
<keyword evidence="8 9" id="KW-0472">Membrane</keyword>
<evidence type="ECO:0000313" key="13">
    <source>
        <dbReference type="Proteomes" id="UP000018296"/>
    </source>
</evidence>
<dbReference type="Pfam" id="PF00664">
    <property type="entry name" value="ABC_membrane"/>
    <property type="match status" value="1"/>
</dbReference>
<dbReference type="InterPro" id="IPR003439">
    <property type="entry name" value="ABC_transporter-like_ATP-bd"/>
</dbReference>
<keyword evidence="6" id="KW-0067">ATP-binding</keyword>
<evidence type="ECO:0000256" key="7">
    <source>
        <dbReference type="ARBA" id="ARBA00022989"/>
    </source>
</evidence>
<dbReference type="SMART" id="SM00382">
    <property type="entry name" value="AAA"/>
    <property type="match status" value="1"/>
</dbReference>
<dbReference type="InterPro" id="IPR017871">
    <property type="entry name" value="ABC_transporter-like_CS"/>
</dbReference>
<comment type="caution">
    <text evidence="12">The sequence shown here is derived from an EMBL/GenBank/DDBJ whole genome shotgun (WGS) entry which is preliminary data.</text>
</comment>
<evidence type="ECO:0000259" key="11">
    <source>
        <dbReference type="PROSITE" id="PS50929"/>
    </source>
</evidence>
<dbReference type="InterPro" id="IPR036640">
    <property type="entry name" value="ABC1_TM_sf"/>
</dbReference>
<dbReference type="GO" id="GO:0005886">
    <property type="term" value="C:plasma membrane"/>
    <property type="evidence" value="ECO:0007669"/>
    <property type="project" value="UniProtKB-SubCell"/>
</dbReference>
<keyword evidence="2" id="KW-0813">Transport</keyword>
<evidence type="ECO:0000256" key="3">
    <source>
        <dbReference type="ARBA" id="ARBA00022475"/>
    </source>
</evidence>
<keyword evidence="3" id="KW-1003">Cell membrane</keyword>
<feature type="domain" description="ABC transporter" evidence="10">
    <location>
        <begin position="334"/>
        <end position="572"/>
    </location>
</feature>
<dbReference type="InterPro" id="IPR011527">
    <property type="entry name" value="ABC1_TM_dom"/>
</dbReference>
<dbReference type="PATRIC" id="fig|1395513.3.peg.1706"/>
<dbReference type="SUPFAM" id="SSF90123">
    <property type="entry name" value="ABC transporter transmembrane region"/>
    <property type="match status" value="1"/>
</dbReference>
<dbReference type="InterPro" id="IPR027417">
    <property type="entry name" value="P-loop_NTPase"/>
</dbReference>
<keyword evidence="5" id="KW-0547">Nucleotide-binding</keyword>
<evidence type="ECO:0000256" key="6">
    <source>
        <dbReference type="ARBA" id="ARBA00022840"/>
    </source>
</evidence>
<evidence type="ECO:0000259" key="10">
    <source>
        <dbReference type="PROSITE" id="PS50893"/>
    </source>
</evidence>
<keyword evidence="7 9" id="KW-1133">Transmembrane helix</keyword>
<dbReference type="PROSITE" id="PS50929">
    <property type="entry name" value="ABC_TM1F"/>
    <property type="match status" value="1"/>
</dbReference>
<feature type="domain" description="ABC transmembrane type-1" evidence="11">
    <location>
        <begin position="16"/>
        <end position="298"/>
    </location>
</feature>
<dbReference type="EMBL" id="AWTC01000006">
    <property type="protein sequence ID" value="EST12104.1"/>
    <property type="molecule type" value="Genomic_DNA"/>
</dbReference>
<accession>V6J5S2</accession>
<dbReference type="InterPro" id="IPR003593">
    <property type="entry name" value="AAA+_ATPase"/>
</dbReference>
<feature type="transmembrane region" description="Helical" evidence="9">
    <location>
        <begin position="133"/>
        <end position="151"/>
    </location>
</feature>
<dbReference type="PROSITE" id="PS50893">
    <property type="entry name" value="ABC_TRANSPORTER_2"/>
    <property type="match status" value="1"/>
</dbReference>
<evidence type="ECO:0000256" key="8">
    <source>
        <dbReference type="ARBA" id="ARBA00023136"/>
    </source>
</evidence>
<dbReference type="PROSITE" id="PS00211">
    <property type="entry name" value="ABC_TRANSPORTER_1"/>
    <property type="match status" value="1"/>
</dbReference>
<evidence type="ECO:0000313" key="12">
    <source>
        <dbReference type="EMBL" id="EST12104.1"/>
    </source>
</evidence>
<proteinExistence type="predicted"/>
<dbReference type="Proteomes" id="UP000018296">
    <property type="component" value="Unassembled WGS sequence"/>
</dbReference>
<dbReference type="SUPFAM" id="SSF52540">
    <property type="entry name" value="P-loop containing nucleoside triphosphate hydrolases"/>
    <property type="match status" value="1"/>
</dbReference>
<evidence type="ECO:0000256" key="1">
    <source>
        <dbReference type="ARBA" id="ARBA00004651"/>
    </source>
</evidence>
<dbReference type="PANTHER" id="PTHR43394:SF1">
    <property type="entry name" value="ATP-BINDING CASSETTE SUB-FAMILY B MEMBER 10, MITOCHONDRIAL"/>
    <property type="match status" value="1"/>
</dbReference>
<dbReference type="InterPro" id="IPR039421">
    <property type="entry name" value="Type_1_exporter"/>
</dbReference>
<name>V6J5S2_9BACL</name>
<feature type="transmembrane region" description="Helical" evidence="9">
    <location>
        <begin position="235"/>
        <end position="257"/>
    </location>
</feature>
<feature type="transmembrane region" description="Helical" evidence="9">
    <location>
        <begin position="55"/>
        <end position="76"/>
    </location>
</feature>
<dbReference type="Pfam" id="PF00005">
    <property type="entry name" value="ABC_tran"/>
    <property type="match status" value="1"/>
</dbReference>
<protein>
    <submittedName>
        <fullName evidence="12">ABC transporter</fullName>
    </submittedName>
</protein>
<evidence type="ECO:0000256" key="4">
    <source>
        <dbReference type="ARBA" id="ARBA00022692"/>
    </source>
</evidence>
<feature type="transmembrane region" description="Helical" evidence="9">
    <location>
        <begin position="269"/>
        <end position="290"/>
    </location>
</feature>
<dbReference type="GO" id="GO:0015421">
    <property type="term" value="F:ABC-type oligopeptide transporter activity"/>
    <property type="evidence" value="ECO:0007669"/>
    <property type="project" value="TreeGrafter"/>
</dbReference>
<dbReference type="CDD" id="cd18548">
    <property type="entry name" value="ABC_6TM_Tm287_like"/>
    <property type="match status" value="1"/>
</dbReference>
<dbReference type="PANTHER" id="PTHR43394">
    <property type="entry name" value="ATP-DEPENDENT PERMEASE MDL1, MITOCHONDRIAL"/>
    <property type="match status" value="1"/>
</dbReference>
<dbReference type="FunFam" id="3.40.50.300:FF:000221">
    <property type="entry name" value="Multidrug ABC transporter ATP-binding protein"/>
    <property type="match status" value="1"/>
</dbReference>
<dbReference type="AlphaFoldDB" id="V6J5S2"/>